<sequence>MATIMTEIVCQPQHGLEYALEVVLAASDGDATPRCLFCVHEGRDEPDLIGGPSTDEPRIKYFSKPFAPQTYRAHHEDDHREAWEVYQRLSASEKQNYFKENGGMNPIHQHLDLKSLVEASQLNNEDDLTMHVESNDERATCTPAVDDQVRSPTILVINGPCALVQGNIAGTSVPWATLEAALKQHAAAAGHVLAVENSNHERVVVDRLLHCAPHATVLLHCGDLLHVYPAIQKAIELSPAANIVLLAGRSDPPVPLARSVRQLTGFGVDGYELALRAAIKFAPQALPPPHA</sequence>
<proteinExistence type="predicted"/>
<dbReference type="EMBL" id="VJMH01006868">
    <property type="protein sequence ID" value="KAF0687743.1"/>
    <property type="molecule type" value="Genomic_DNA"/>
</dbReference>
<dbReference type="GO" id="GO:0003855">
    <property type="term" value="F:3-dehydroquinate dehydratase activity"/>
    <property type="evidence" value="ECO:0007669"/>
    <property type="project" value="UniProtKB-EC"/>
</dbReference>
<dbReference type="Proteomes" id="UP000332933">
    <property type="component" value="Unassembled WGS sequence"/>
</dbReference>
<reference evidence="3" key="2">
    <citation type="submission" date="2019-06" db="EMBL/GenBank/DDBJ databases">
        <title>Genomics analysis of Aphanomyces spp. identifies a new class of oomycete effector associated with host adaptation.</title>
        <authorList>
            <person name="Gaulin E."/>
        </authorList>
    </citation>
    <scope>NUCLEOTIDE SEQUENCE</scope>
    <source>
        <strain evidence="3">CBS 578.67</strain>
    </source>
</reference>
<keyword evidence="5" id="KW-1185">Reference proteome</keyword>
<dbReference type="InterPro" id="IPR036441">
    <property type="entry name" value="DHquinase_II_sf"/>
</dbReference>
<reference evidence="4 5" key="1">
    <citation type="submission" date="2019-03" db="EMBL/GenBank/DDBJ databases">
        <authorList>
            <person name="Gaulin E."/>
            <person name="Dumas B."/>
        </authorList>
    </citation>
    <scope>NUCLEOTIDE SEQUENCE [LARGE SCALE GENOMIC DNA]</scope>
    <source>
        <strain evidence="4">CBS 568.67</strain>
    </source>
</reference>
<dbReference type="AlphaFoldDB" id="A0A485LFU8"/>
<dbReference type="PANTHER" id="PTHR37067">
    <property type="entry name" value="PX DOMAIN-CONTAINING PROTEIN"/>
    <property type="match status" value="1"/>
</dbReference>
<organism evidence="4 5">
    <name type="scientific">Aphanomyces stellatus</name>
    <dbReference type="NCBI Taxonomy" id="120398"/>
    <lineage>
        <taxon>Eukaryota</taxon>
        <taxon>Sar</taxon>
        <taxon>Stramenopiles</taxon>
        <taxon>Oomycota</taxon>
        <taxon>Saprolegniomycetes</taxon>
        <taxon>Saprolegniales</taxon>
        <taxon>Verrucalvaceae</taxon>
        <taxon>Aphanomyces</taxon>
    </lineage>
</organism>
<gene>
    <name evidence="4" type="primary">Aste57867_20548</name>
    <name evidence="3" type="ORF">As57867_020481</name>
    <name evidence="4" type="ORF">ASTE57867_20548</name>
</gene>
<dbReference type="OrthoDB" id="63916at2759"/>
<name>A0A485LFU8_9STRA</name>
<evidence type="ECO:0000313" key="3">
    <source>
        <dbReference type="EMBL" id="KAF0687743.1"/>
    </source>
</evidence>
<protein>
    <recommendedName>
        <fullName evidence="1">3-dehydroquinate dehydratase</fullName>
        <ecNumber evidence="1">4.2.1.10</ecNumber>
    </recommendedName>
</protein>
<dbReference type="SUPFAM" id="SSF52304">
    <property type="entry name" value="Type II 3-dehydroquinate dehydratase"/>
    <property type="match status" value="1"/>
</dbReference>
<dbReference type="PANTHER" id="PTHR37067:SF3">
    <property type="entry name" value="PX DOMAIN-CONTAINING PROTEIN"/>
    <property type="match status" value="1"/>
</dbReference>
<evidence type="ECO:0000256" key="1">
    <source>
        <dbReference type="ARBA" id="ARBA00012060"/>
    </source>
</evidence>
<dbReference type="EMBL" id="CAADRA010006894">
    <property type="protein sequence ID" value="VFT97233.1"/>
    <property type="molecule type" value="Genomic_DNA"/>
</dbReference>
<dbReference type="EC" id="4.2.1.10" evidence="1"/>
<evidence type="ECO:0000256" key="2">
    <source>
        <dbReference type="ARBA" id="ARBA00023239"/>
    </source>
</evidence>
<evidence type="ECO:0000313" key="4">
    <source>
        <dbReference type="EMBL" id="VFT97233.1"/>
    </source>
</evidence>
<accession>A0A485LFU8</accession>
<evidence type="ECO:0000313" key="5">
    <source>
        <dbReference type="Proteomes" id="UP000332933"/>
    </source>
</evidence>
<dbReference type="Gene3D" id="3.40.50.9100">
    <property type="entry name" value="Dehydroquinase, class II"/>
    <property type="match status" value="1"/>
</dbReference>
<keyword evidence="2" id="KW-0456">Lyase</keyword>